<dbReference type="InterPro" id="IPR001128">
    <property type="entry name" value="Cyt_P450"/>
</dbReference>
<dbReference type="InterPro" id="IPR002397">
    <property type="entry name" value="Cyt_P450_B"/>
</dbReference>
<dbReference type="InterPro" id="IPR036396">
    <property type="entry name" value="Cyt_P450_sf"/>
</dbReference>
<dbReference type="GO" id="GO:0004497">
    <property type="term" value="F:monooxygenase activity"/>
    <property type="evidence" value="ECO:0007669"/>
    <property type="project" value="InterPro"/>
</dbReference>
<dbReference type="Gene3D" id="1.10.630.10">
    <property type="entry name" value="Cytochrome P450"/>
    <property type="match status" value="1"/>
</dbReference>
<dbReference type="PANTHER" id="PTHR46696:SF3">
    <property type="entry name" value="PULCHERRIMINIC ACID SYNTHASE"/>
    <property type="match status" value="1"/>
</dbReference>
<dbReference type="Proteomes" id="UP000505377">
    <property type="component" value="Chromosome"/>
</dbReference>
<dbReference type="AlphaFoldDB" id="A0A6M6JNM4"/>
<keyword evidence="3" id="KW-1185">Reference proteome</keyword>
<evidence type="ECO:0000256" key="1">
    <source>
        <dbReference type="ARBA" id="ARBA00010617"/>
    </source>
</evidence>
<dbReference type="GO" id="GO:0005506">
    <property type="term" value="F:iron ion binding"/>
    <property type="evidence" value="ECO:0007669"/>
    <property type="project" value="InterPro"/>
</dbReference>
<dbReference type="GO" id="GO:0020037">
    <property type="term" value="F:heme binding"/>
    <property type="evidence" value="ECO:0007669"/>
    <property type="project" value="InterPro"/>
</dbReference>
<dbReference type="RefSeq" id="WP_172165950.1">
    <property type="nucleotide sequence ID" value="NZ_CP053564.1"/>
</dbReference>
<evidence type="ECO:0000313" key="3">
    <source>
        <dbReference type="Proteomes" id="UP000505377"/>
    </source>
</evidence>
<comment type="similarity">
    <text evidence="1">Belongs to the cytochrome P450 family.</text>
</comment>
<evidence type="ECO:0000313" key="2">
    <source>
        <dbReference type="EMBL" id="QJY49654.1"/>
    </source>
</evidence>
<dbReference type="KEGG" id="pbro:HOP40_31055"/>
<dbReference type="PRINTS" id="PR00359">
    <property type="entry name" value="BP450"/>
</dbReference>
<name>A0A6M6JNM4_9PSEU</name>
<proteinExistence type="inferred from homology"/>
<dbReference type="PANTHER" id="PTHR46696">
    <property type="entry name" value="P450, PUTATIVE (EUROFUNG)-RELATED"/>
    <property type="match status" value="1"/>
</dbReference>
<protein>
    <submittedName>
        <fullName evidence="2">Cytochrome P450</fullName>
    </submittedName>
</protein>
<reference evidence="2 3" key="1">
    <citation type="submission" date="2020-05" db="EMBL/GenBank/DDBJ databases">
        <authorList>
            <person name="Mo P."/>
        </authorList>
    </citation>
    <scope>NUCLEOTIDE SEQUENCE [LARGE SCALE GENOMIC DNA]</scope>
    <source>
        <strain evidence="2 3">Gen01</strain>
    </source>
</reference>
<dbReference type="GO" id="GO:0016705">
    <property type="term" value="F:oxidoreductase activity, acting on paired donors, with incorporation or reduction of molecular oxygen"/>
    <property type="evidence" value="ECO:0007669"/>
    <property type="project" value="InterPro"/>
</dbReference>
<sequence>MTSTSTSTGALAALEAHATGAAPCDPYPVYARLRAESPVVWSAVLQAWLVARSADVGRCFKDAATFGPLASGTGSSAIYGRTILHMTGDEHRRKAAIVARRIRNRRVLRGDLGERVRDLVAGLVADLPRAPDVADLRAGLTTPLPLTVIAELMAMHEAARFPQWYHDLAAASVSNVGRDACVHARGVQAKEEIDAFLTPAIADKRAQPTDDLLSDLCTVEYEGERLSDAEVRSNSAFFLSAGIETTDRAMVNLLGALAADPDQWERLRADRSLVPSAVAEILRHRAPVQGSVRQALVDVELGGQPVRAGDKLILLLGSANHDEAVFAEPERFDVARFADGPDPQFTPAASLRAFGGGAHTCTGSLLAKLEIEQVLTHLLDTVRGLRHAGEPAPDTGFMLRSAPELRLLLT</sequence>
<gene>
    <name evidence="2" type="ORF">HOP40_31055</name>
</gene>
<dbReference type="EMBL" id="CP053564">
    <property type="protein sequence ID" value="QJY49654.1"/>
    <property type="molecule type" value="Genomic_DNA"/>
</dbReference>
<accession>A0A6M6JNM4</accession>
<dbReference type="Pfam" id="PF00067">
    <property type="entry name" value="p450"/>
    <property type="match status" value="1"/>
</dbReference>
<organism evidence="2 3">
    <name type="scientific">Pseudonocardia broussonetiae</name>
    <dbReference type="NCBI Taxonomy" id="2736640"/>
    <lineage>
        <taxon>Bacteria</taxon>
        <taxon>Bacillati</taxon>
        <taxon>Actinomycetota</taxon>
        <taxon>Actinomycetes</taxon>
        <taxon>Pseudonocardiales</taxon>
        <taxon>Pseudonocardiaceae</taxon>
        <taxon>Pseudonocardia</taxon>
    </lineage>
</organism>
<dbReference type="SUPFAM" id="SSF48264">
    <property type="entry name" value="Cytochrome P450"/>
    <property type="match status" value="1"/>
</dbReference>